<evidence type="ECO:0000313" key="3">
    <source>
        <dbReference type="Proteomes" id="UP000309038"/>
    </source>
</evidence>
<protein>
    <recommendedName>
        <fullName evidence="4">Transposase</fullName>
    </recommendedName>
</protein>
<accession>A0A4S4K8H3</accession>
<name>A0A4S4K8H3_9APHY</name>
<sequence length="496" mass="54983">MSALSKESRRWCHCGVSDDNGSGHSAEQGLKQLSKQLRATGSAAAENDVDDGDDSYVDMDLDISRDEPVPPLDDSDEAILRNKPSTMQPEPEHVTVIPDEPPGPAMRSLADEELDMGFDHEVWRAEPHEVGESAPTDEATRASLDLGNLVDIDPQEAQSSTGNRTFLDDDQLPPELRIEDLRVSQAFIDALQGASLDDENLHPDVLERLRNPPTDEYQLDDPALHLSLEVFLGLDRASEAHYDLMQGAALRSHGISMLSLHQVKRAVQDISGVRAVYDDMCLNSCVAYTGPYTNHQICPVCSEQRYDQLKLAEKGAKVPRQRMLTNVIGPQLQAMWRTPAGARAMKYRDDCTKKMMADAKLTANGKTIDIPVYSDYIHGTEYISAVARGDVQDTNTILMLFIDGAQLYRSKQSDCWIYIWVNYNRAPDNRYKLSNVSVGGVIPGPKKPGNMESFLFTGLHHVLALINEGLVIWDSDALRKFTSRLFLAFLTADGPA</sequence>
<dbReference type="Proteomes" id="UP000309038">
    <property type="component" value="Unassembled WGS sequence"/>
</dbReference>
<evidence type="ECO:0000313" key="2">
    <source>
        <dbReference type="EMBL" id="THG94188.1"/>
    </source>
</evidence>
<dbReference type="AlphaFoldDB" id="A0A4S4K8H3"/>
<dbReference type="EMBL" id="SGPJ01000485">
    <property type="protein sequence ID" value="THG94188.1"/>
    <property type="molecule type" value="Genomic_DNA"/>
</dbReference>
<feature type="region of interest" description="Disordered" evidence="1">
    <location>
        <begin position="38"/>
        <end position="103"/>
    </location>
</feature>
<evidence type="ECO:0000256" key="1">
    <source>
        <dbReference type="SAM" id="MobiDB-lite"/>
    </source>
</evidence>
<keyword evidence="3" id="KW-1185">Reference proteome</keyword>
<evidence type="ECO:0008006" key="4">
    <source>
        <dbReference type="Google" id="ProtNLM"/>
    </source>
</evidence>
<comment type="caution">
    <text evidence="2">The sequence shown here is derived from an EMBL/GenBank/DDBJ whole genome shotgun (WGS) entry which is preliminary data.</text>
</comment>
<organism evidence="2 3">
    <name type="scientific">Hermanssonia centrifuga</name>
    <dbReference type="NCBI Taxonomy" id="98765"/>
    <lineage>
        <taxon>Eukaryota</taxon>
        <taxon>Fungi</taxon>
        <taxon>Dikarya</taxon>
        <taxon>Basidiomycota</taxon>
        <taxon>Agaricomycotina</taxon>
        <taxon>Agaricomycetes</taxon>
        <taxon>Polyporales</taxon>
        <taxon>Meruliaceae</taxon>
        <taxon>Hermanssonia</taxon>
    </lineage>
</organism>
<feature type="compositionally biased region" description="Acidic residues" evidence="1">
    <location>
        <begin position="47"/>
        <end position="61"/>
    </location>
</feature>
<reference evidence="2 3" key="1">
    <citation type="submission" date="2019-02" db="EMBL/GenBank/DDBJ databases">
        <title>Genome sequencing of the rare red list fungi Phlebia centrifuga.</title>
        <authorList>
            <person name="Buettner E."/>
            <person name="Kellner H."/>
        </authorList>
    </citation>
    <scope>NUCLEOTIDE SEQUENCE [LARGE SCALE GENOMIC DNA]</scope>
    <source>
        <strain evidence="2 3">DSM 108282</strain>
    </source>
</reference>
<gene>
    <name evidence="2" type="ORF">EW026_g7230</name>
</gene>
<proteinExistence type="predicted"/>